<dbReference type="Pfam" id="PF02525">
    <property type="entry name" value="Flavodoxin_2"/>
    <property type="match status" value="1"/>
</dbReference>
<dbReference type="InterPro" id="IPR051545">
    <property type="entry name" value="NAD(P)H_dehydrogenase_qn"/>
</dbReference>
<dbReference type="STRING" id="1605367.AFM12_07660"/>
<organism evidence="4 5">
    <name type="scientific">Jiulongibacter sediminis</name>
    <dbReference type="NCBI Taxonomy" id="1605367"/>
    <lineage>
        <taxon>Bacteria</taxon>
        <taxon>Pseudomonadati</taxon>
        <taxon>Bacteroidota</taxon>
        <taxon>Cytophagia</taxon>
        <taxon>Cytophagales</taxon>
        <taxon>Leadbetterellaceae</taxon>
        <taxon>Jiulongibacter</taxon>
    </lineage>
</organism>
<dbReference type="PANTHER" id="PTHR10204:SF34">
    <property type="entry name" value="NAD(P)H DEHYDROGENASE [QUINONE] 1 ISOFORM 1"/>
    <property type="match status" value="1"/>
</dbReference>
<feature type="domain" description="Flavodoxin-like fold" evidence="3">
    <location>
        <begin position="2"/>
        <end position="170"/>
    </location>
</feature>
<proteinExistence type="inferred from homology"/>
<keyword evidence="2" id="KW-0560">Oxidoreductase</keyword>
<comment type="caution">
    <text evidence="4">The sequence shown here is derived from an EMBL/GenBank/DDBJ whole genome shotgun (WGS) entry which is preliminary data.</text>
</comment>
<accession>A0A0P7C7S2</accession>
<dbReference type="OrthoDB" id="652200at2"/>
<dbReference type="Proteomes" id="UP000050454">
    <property type="component" value="Unassembled WGS sequence"/>
</dbReference>
<dbReference type="EMBL" id="LGTQ01000006">
    <property type="protein sequence ID" value="KPM48495.1"/>
    <property type="molecule type" value="Genomic_DNA"/>
</dbReference>
<dbReference type="InterPro" id="IPR003680">
    <property type="entry name" value="Flavodoxin_fold"/>
</dbReference>
<evidence type="ECO:0000313" key="5">
    <source>
        <dbReference type="Proteomes" id="UP000050454"/>
    </source>
</evidence>
<dbReference type="AlphaFoldDB" id="A0A0P7C7S2"/>
<dbReference type="GO" id="GO:0005829">
    <property type="term" value="C:cytosol"/>
    <property type="evidence" value="ECO:0007669"/>
    <property type="project" value="TreeGrafter"/>
</dbReference>
<gene>
    <name evidence="4" type="ORF">AFM12_07660</name>
</gene>
<evidence type="ECO:0000256" key="2">
    <source>
        <dbReference type="ARBA" id="ARBA00023002"/>
    </source>
</evidence>
<reference evidence="4 5" key="1">
    <citation type="submission" date="2015-07" db="EMBL/GenBank/DDBJ databases">
        <title>The draft genome sequence of Leadbetterella sp. JN14-9.</title>
        <authorList>
            <person name="Liu Y."/>
            <person name="Du J."/>
            <person name="Shao Z."/>
        </authorList>
    </citation>
    <scope>NUCLEOTIDE SEQUENCE [LARGE SCALE GENOMIC DNA]</scope>
    <source>
        <strain evidence="4 5">JN14-9</strain>
    </source>
</reference>
<name>A0A0P7C7S2_9BACT</name>
<dbReference type="InterPro" id="IPR029039">
    <property type="entry name" value="Flavoprotein-like_sf"/>
</dbReference>
<evidence type="ECO:0000259" key="3">
    <source>
        <dbReference type="Pfam" id="PF02525"/>
    </source>
</evidence>
<dbReference type="RefSeq" id="WP_055146203.1">
    <property type="nucleotide sequence ID" value="NZ_JXSZ01000006.1"/>
</dbReference>
<evidence type="ECO:0000256" key="1">
    <source>
        <dbReference type="ARBA" id="ARBA00006252"/>
    </source>
</evidence>
<dbReference type="PANTHER" id="PTHR10204">
    <property type="entry name" value="NAD P H OXIDOREDUCTASE-RELATED"/>
    <property type="match status" value="1"/>
</dbReference>
<sequence>MKKLLLIQAHPDPESYCQALGEFYMDGIGQNAEVQTIIIRDLEFSPNLKYGYRKRTELEPDLLDAWEKIKWADHITIIHPLWWGGLPAMAKGFFDRLFLPGFAFQKKENTIISWEKLLKGKTGRVIATMDQPAWYYWLYYWAPGIRAVKKLTFEFTGIEPVKVTSIGPIRLSKDSFRSKWLTKVNQLGKRDSR</sequence>
<evidence type="ECO:0000313" key="4">
    <source>
        <dbReference type="EMBL" id="KPM48495.1"/>
    </source>
</evidence>
<protein>
    <submittedName>
        <fullName evidence="4">NADPH-quinone reductase</fullName>
    </submittedName>
</protein>
<dbReference type="PATRIC" id="fig|1605367.3.peg.2906"/>
<keyword evidence="5" id="KW-1185">Reference proteome</keyword>
<dbReference type="Gene3D" id="3.40.50.360">
    <property type="match status" value="1"/>
</dbReference>
<dbReference type="GO" id="GO:0003955">
    <property type="term" value="F:NAD(P)H dehydrogenase (quinone) activity"/>
    <property type="evidence" value="ECO:0007669"/>
    <property type="project" value="TreeGrafter"/>
</dbReference>
<comment type="similarity">
    <text evidence="1">Belongs to the NAD(P)H dehydrogenase (quinone) family.</text>
</comment>
<dbReference type="SUPFAM" id="SSF52218">
    <property type="entry name" value="Flavoproteins"/>
    <property type="match status" value="1"/>
</dbReference>